<dbReference type="InterPro" id="IPR006543">
    <property type="entry name" value="Histidinol-phos"/>
</dbReference>
<keyword evidence="12" id="KW-1185">Reference proteome</keyword>
<feature type="binding site" evidence="10">
    <location>
        <position position="93"/>
    </location>
    <ligand>
        <name>Zn(2+)</name>
        <dbReference type="ChEBI" id="CHEBI:29105"/>
    </ligand>
</feature>
<dbReference type="FunFam" id="3.30.230.40:FF:000001">
    <property type="entry name" value="Imidazoleglycerol-phosphate dehydratase HisB"/>
    <property type="match status" value="1"/>
</dbReference>
<feature type="active site" description="Nucleophile" evidence="10">
    <location>
        <position position="8"/>
    </location>
</feature>
<dbReference type="GO" id="GO:0004401">
    <property type="term" value="F:histidinol-phosphatase activity"/>
    <property type="evidence" value="ECO:0007669"/>
    <property type="project" value="UniProtKB-UniRule"/>
</dbReference>
<keyword evidence="3 10" id="KW-0028">Amino-acid biosynthesis</keyword>
<evidence type="ECO:0000256" key="5">
    <source>
        <dbReference type="ARBA" id="ARBA00022801"/>
    </source>
</evidence>
<dbReference type="CDD" id="cd07914">
    <property type="entry name" value="IGPD"/>
    <property type="match status" value="1"/>
</dbReference>
<evidence type="ECO:0000256" key="4">
    <source>
        <dbReference type="ARBA" id="ARBA00022723"/>
    </source>
</evidence>
<dbReference type="GO" id="GO:0004424">
    <property type="term" value="F:imidazoleglycerol-phosphate dehydratase activity"/>
    <property type="evidence" value="ECO:0007669"/>
    <property type="project" value="UniProtKB-UniRule"/>
</dbReference>
<dbReference type="GO" id="GO:0046872">
    <property type="term" value="F:metal ion binding"/>
    <property type="evidence" value="ECO:0007669"/>
    <property type="project" value="UniProtKB-KW"/>
</dbReference>
<comment type="similarity">
    <text evidence="10">In the N-terminal section; belongs to the histidinol-phosphatase family.</text>
</comment>
<comment type="subcellular location">
    <subcellularLocation>
        <location evidence="10">Cytoplasm</location>
    </subcellularLocation>
</comment>
<evidence type="ECO:0000256" key="8">
    <source>
        <dbReference type="ARBA" id="ARBA00023239"/>
    </source>
</evidence>
<dbReference type="InterPro" id="IPR020565">
    <property type="entry name" value="ImidazoleglycerP_deHydtase_CS"/>
</dbReference>
<evidence type="ECO:0000256" key="1">
    <source>
        <dbReference type="ARBA" id="ARBA00005047"/>
    </source>
</evidence>
<proteinExistence type="inferred from homology"/>
<feature type="region of interest" description="Imidazoleglycerol-phosphate dehydratase" evidence="10">
    <location>
        <begin position="169"/>
        <end position="358"/>
    </location>
</feature>
<keyword evidence="2 10" id="KW-0963">Cytoplasm</keyword>
<feature type="binding site" evidence="10">
    <location>
        <position position="99"/>
    </location>
    <ligand>
        <name>Zn(2+)</name>
        <dbReference type="ChEBI" id="CHEBI:29105"/>
    </ligand>
</feature>
<dbReference type="InterPro" id="IPR020568">
    <property type="entry name" value="Ribosomal_Su5_D2-typ_SF"/>
</dbReference>
<evidence type="ECO:0000256" key="9">
    <source>
        <dbReference type="ARBA" id="ARBA00023268"/>
    </source>
</evidence>
<dbReference type="HAMAP" id="MF_01022">
    <property type="entry name" value="Bifunc_HisB"/>
    <property type="match status" value="1"/>
</dbReference>
<dbReference type="NCBIfam" id="TIGR01656">
    <property type="entry name" value="Histidinol-ppas"/>
    <property type="match status" value="1"/>
</dbReference>
<dbReference type="FunFam" id="3.30.230.40:FF:000003">
    <property type="entry name" value="Imidazoleglycerol-phosphate dehydratase HisB"/>
    <property type="match status" value="1"/>
</dbReference>
<comment type="catalytic activity">
    <reaction evidence="10">
        <text>D-erythro-1-(imidazol-4-yl)glycerol 3-phosphate = 3-(imidazol-4-yl)-2-oxopropyl phosphate + H2O</text>
        <dbReference type="Rhea" id="RHEA:11040"/>
        <dbReference type="ChEBI" id="CHEBI:15377"/>
        <dbReference type="ChEBI" id="CHEBI:57766"/>
        <dbReference type="ChEBI" id="CHEBI:58278"/>
        <dbReference type="EC" id="4.2.1.19"/>
    </reaction>
</comment>
<protein>
    <recommendedName>
        <fullName evidence="10">Histidine biosynthesis bifunctional protein HisB</fullName>
    </recommendedName>
    <domain>
        <recommendedName>
            <fullName evidence="10">Histidinol-phosphatase</fullName>
            <ecNumber evidence="10">3.1.3.15</ecNumber>
        </recommendedName>
    </domain>
    <domain>
        <recommendedName>
            <fullName evidence="10">Imidazoleglycerol-phosphate dehydratase</fullName>
            <shortName evidence="10">IGPD</shortName>
            <ecNumber evidence="10">4.2.1.19</ecNumber>
        </recommendedName>
    </domain>
</protein>
<dbReference type="HAMAP" id="MF_00076">
    <property type="entry name" value="HisB"/>
    <property type="match status" value="1"/>
</dbReference>
<evidence type="ECO:0000256" key="2">
    <source>
        <dbReference type="ARBA" id="ARBA00022490"/>
    </source>
</evidence>
<evidence type="ECO:0000313" key="12">
    <source>
        <dbReference type="Proteomes" id="UP000192907"/>
    </source>
</evidence>
<dbReference type="InterPro" id="IPR005954">
    <property type="entry name" value="HisB_N"/>
</dbReference>
<keyword evidence="10" id="KW-0862">Zinc</keyword>
<dbReference type="NCBIfam" id="TIGR01662">
    <property type="entry name" value="HAD-SF-IIIA"/>
    <property type="match status" value="1"/>
</dbReference>
<dbReference type="CDD" id="cd07503">
    <property type="entry name" value="HAD_HisB-N"/>
    <property type="match status" value="1"/>
</dbReference>
<evidence type="ECO:0000256" key="3">
    <source>
        <dbReference type="ARBA" id="ARBA00022605"/>
    </source>
</evidence>
<feature type="binding site" evidence="10">
    <location>
        <position position="91"/>
    </location>
    <ligand>
        <name>Zn(2+)</name>
        <dbReference type="ChEBI" id="CHEBI:29105"/>
    </ligand>
</feature>
<dbReference type="EMBL" id="FWZT01000032">
    <property type="protein sequence ID" value="SMF78305.1"/>
    <property type="molecule type" value="Genomic_DNA"/>
</dbReference>
<dbReference type="InterPro" id="IPR000807">
    <property type="entry name" value="ImidazoleglycerolP_deHydtase"/>
</dbReference>
<comment type="catalytic activity">
    <reaction evidence="10">
        <text>L-histidinol phosphate + H2O = L-histidinol + phosphate</text>
        <dbReference type="Rhea" id="RHEA:14465"/>
        <dbReference type="ChEBI" id="CHEBI:15377"/>
        <dbReference type="ChEBI" id="CHEBI:43474"/>
        <dbReference type="ChEBI" id="CHEBI:57699"/>
        <dbReference type="ChEBI" id="CHEBI:57980"/>
        <dbReference type="EC" id="3.1.3.15"/>
    </reaction>
</comment>
<gene>
    <name evidence="10" type="primary">hisB</name>
    <name evidence="11" type="ORF">SAMN06296036_13247</name>
</gene>
<comment type="similarity">
    <text evidence="10">In the C-terminal section; belongs to the imidazoleglycerol-phosphate dehydratase family.</text>
</comment>
<feature type="region of interest" description="Histidinol-phosphatase" evidence="10">
    <location>
        <begin position="1"/>
        <end position="168"/>
    </location>
</feature>
<dbReference type="InterPro" id="IPR038494">
    <property type="entry name" value="IGPD_sf"/>
</dbReference>
<dbReference type="NCBIfam" id="NF002111">
    <property type="entry name" value="PRK00951.2-1"/>
    <property type="match status" value="1"/>
</dbReference>
<dbReference type="EC" id="4.2.1.19" evidence="10"/>
<dbReference type="Gene3D" id="3.40.50.1000">
    <property type="entry name" value="HAD superfamily/HAD-like"/>
    <property type="match status" value="1"/>
</dbReference>
<dbReference type="STRING" id="1513793.SAMN06296036_13247"/>
<dbReference type="Pfam" id="PF13242">
    <property type="entry name" value="Hydrolase_like"/>
    <property type="match status" value="1"/>
</dbReference>
<feature type="binding site" evidence="10">
    <location>
        <position position="10"/>
    </location>
    <ligand>
        <name>Mg(2+)</name>
        <dbReference type="ChEBI" id="CHEBI:18420"/>
    </ligand>
</feature>
<dbReference type="InterPro" id="IPR020566">
    <property type="entry name" value="His_synth_bifunc_HisB"/>
</dbReference>
<dbReference type="NCBIfam" id="NF003937">
    <property type="entry name" value="PRK05446.1"/>
    <property type="match status" value="1"/>
</dbReference>
<dbReference type="SUPFAM" id="SSF54211">
    <property type="entry name" value="Ribosomal protein S5 domain 2-like"/>
    <property type="match status" value="2"/>
</dbReference>
<reference evidence="12" key="1">
    <citation type="submission" date="2017-04" db="EMBL/GenBank/DDBJ databases">
        <authorList>
            <person name="Varghese N."/>
            <person name="Submissions S."/>
        </authorList>
    </citation>
    <scope>NUCLEOTIDE SEQUENCE [LARGE SCALE GENOMIC DNA]</scope>
    <source>
        <strain evidence="12">RKEM611</strain>
    </source>
</reference>
<dbReference type="InterPro" id="IPR023214">
    <property type="entry name" value="HAD_sf"/>
</dbReference>
<dbReference type="PROSITE" id="PS00955">
    <property type="entry name" value="IGP_DEHYDRATASE_2"/>
    <property type="match status" value="1"/>
</dbReference>
<dbReference type="EC" id="3.1.3.15" evidence="10"/>
<dbReference type="PROSITE" id="PS00954">
    <property type="entry name" value="IGP_DEHYDRATASE_1"/>
    <property type="match status" value="1"/>
</dbReference>
<evidence type="ECO:0000256" key="10">
    <source>
        <dbReference type="HAMAP-Rule" id="MF_01022"/>
    </source>
</evidence>
<dbReference type="Gene3D" id="3.30.230.40">
    <property type="entry name" value="Imidazole glycerol phosphate dehydratase, domain 1"/>
    <property type="match status" value="2"/>
</dbReference>
<name>A0A1Y6CNX1_9BACT</name>
<feature type="binding site" evidence="10">
    <location>
        <position position="8"/>
    </location>
    <ligand>
        <name>Mg(2+)</name>
        <dbReference type="ChEBI" id="CHEBI:18420"/>
    </ligand>
</feature>
<keyword evidence="9 10" id="KW-0511">Multifunctional enzyme</keyword>
<keyword evidence="6 10" id="KW-0460">Magnesium</keyword>
<dbReference type="OrthoDB" id="9790411at2"/>
<dbReference type="PANTHER" id="PTHR23133:SF2">
    <property type="entry name" value="IMIDAZOLEGLYCEROL-PHOSPHATE DEHYDRATASE"/>
    <property type="match status" value="1"/>
</dbReference>
<dbReference type="GO" id="GO:0005737">
    <property type="term" value="C:cytoplasm"/>
    <property type="evidence" value="ECO:0007669"/>
    <property type="project" value="UniProtKB-SubCell"/>
</dbReference>
<feature type="binding site" evidence="10">
    <location>
        <position position="128"/>
    </location>
    <ligand>
        <name>Mg(2+)</name>
        <dbReference type="ChEBI" id="CHEBI:18420"/>
    </ligand>
</feature>
<comment type="cofactor">
    <cofactor evidence="10">
        <name>Zn(2+)</name>
        <dbReference type="ChEBI" id="CHEBI:29105"/>
    </cofactor>
</comment>
<dbReference type="NCBIfam" id="NF002114">
    <property type="entry name" value="PRK00951.2-4"/>
    <property type="match status" value="1"/>
</dbReference>
<feature type="binding site" evidence="10">
    <location>
        <position position="101"/>
    </location>
    <ligand>
        <name>Zn(2+)</name>
        <dbReference type="ChEBI" id="CHEBI:29105"/>
    </ligand>
</feature>
<dbReference type="GO" id="GO:0000105">
    <property type="term" value="P:L-histidine biosynthetic process"/>
    <property type="evidence" value="ECO:0007669"/>
    <property type="project" value="UniProtKB-UniRule"/>
</dbReference>
<evidence type="ECO:0000313" key="11">
    <source>
        <dbReference type="EMBL" id="SMF78305.1"/>
    </source>
</evidence>
<organism evidence="11 12">
    <name type="scientific">Pseudobacteriovorax antillogorgiicola</name>
    <dbReference type="NCBI Taxonomy" id="1513793"/>
    <lineage>
        <taxon>Bacteria</taxon>
        <taxon>Pseudomonadati</taxon>
        <taxon>Bdellovibrionota</taxon>
        <taxon>Oligoflexia</taxon>
        <taxon>Oligoflexales</taxon>
        <taxon>Pseudobacteriovoracaceae</taxon>
        <taxon>Pseudobacteriovorax</taxon>
    </lineage>
</organism>
<dbReference type="SUPFAM" id="SSF56784">
    <property type="entry name" value="HAD-like"/>
    <property type="match status" value="1"/>
</dbReference>
<keyword evidence="8 10" id="KW-0456">Lyase</keyword>
<dbReference type="InterPro" id="IPR036412">
    <property type="entry name" value="HAD-like_sf"/>
</dbReference>
<dbReference type="InterPro" id="IPR006549">
    <property type="entry name" value="HAD-SF_hydro_IIIA"/>
</dbReference>
<dbReference type="AlphaFoldDB" id="A0A1Y6CNX1"/>
<accession>A0A1Y6CNX1</accession>
<evidence type="ECO:0000256" key="6">
    <source>
        <dbReference type="ARBA" id="ARBA00022842"/>
    </source>
</evidence>
<dbReference type="Pfam" id="PF00475">
    <property type="entry name" value="IGPD"/>
    <property type="match status" value="1"/>
</dbReference>
<keyword evidence="4 10" id="KW-0479">Metal-binding</keyword>
<evidence type="ECO:0000256" key="7">
    <source>
        <dbReference type="ARBA" id="ARBA00023102"/>
    </source>
</evidence>
<dbReference type="NCBIfam" id="TIGR01261">
    <property type="entry name" value="hisB_Nterm"/>
    <property type="match status" value="1"/>
</dbReference>
<sequence>MKKLLFIDRDGTICKEPEDEQVDRIDKIELLTGVIPSLLKLQSHGYTLVMISNQDGLGTESFPQEDFDVPHQFLMKLLQSQGIQFETTLICPHLPSDQCGCRKPNLDLVLPYLQDPHWDRDRSAVIGDRDSDLLLAERMGIRGIRVNEPDATQGASWDDIAHELTSLRRQATVSRKTKETAINIEIDLDRTGLNHFATGIGFFDHMLEQLPKHGGFSLKVACEGDLHIDDHHTVEDIGLALGQCFRKALGDKIGIQRYGFVLPMDESEAKVSLDLGGRPYFIFKGEFKRDMVGELATEMVPHFFRSFAESLGANLHMSIEGGNDHHKVEGLFKGLARTLRQAVKNDQSGELPSTKGML</sequence>
<dbReference type="PANTHER" id="PTHR23133">
    <property type="entry name" value="IMIDAZOLEGLYCEROL-PHOSPHATE DEHYDRATASE HIS7"/>
    <property type="match status" value="1"/>
</dbReference>
<keyword evidence="5 10" id="KW-0378">Hydrolase</keyword>
<dbReference type="RefSeq" id="WP_132325353.1">
    <property type="nucleotide sequence ID" value="NZ_FWZT01000032.1"/>
</dbReference>
<feature type="active site" description="Proton donor" evidence="10">
    <location>
        <position position="10"/>
    </location>
</feature>
<comment type="cofactor">
    <cofactor evidence="10">
        <name>Mg(2+)</name>
        <dbReference type="ChEBI" id="CHEBI:18420"/>
    </cofactor>
</comment>
<dbReference type="UniPathway" id="UPA00031">
    <property type="reaction ID" value="UER00011"/>
</dbReference>
<comment type="pathway">
    <text evidence="10">Amino-acid biosynthesis; L-histidine biosynthesis; L-histidine from 5-phospho-alpha-D-ribose 1-diphosphate: step 8/9.</text>
</comment>
<keyword evidence="7 10" id="KW-0368">Histidine biosynthesis</keyword>
<comment type="pathway">
    <text evidence="1 10">Amino-acid biosynthesis; L-histidine biosynthesis; L-histidine from 5-phospho-alpha-D-ribose 1-diphosphate: step 6/9.</text>
</comment>
<dbReference type="Proteomes" id="UP000192907">
    <property type="component" value="Unassembled WGS sequence"/>
</dbReference>